<evidence type="ECO:0000313" key="3">
    <source>
        <dbReference type="Proteomes" id="UP000831921"/>
    </source>
</evidence>
<keyword evidence="3" id="KW-1185">Reference proteome</keyword>
<dbReference type="PROSITE" id="PS51186">
    <property type="entry name" value="GNAT"/>
    <property type="match status" value="1"/>
</dbReference>
<dbReference type="Pfam" id="PF00583">
    <property type="entry name" value="Acetyltransf_1"/>
    <property type="match status" value="1"/>
</dbReference>
<dbReference type="Gene3D" id="3.40.630.30">
    <property type="match status" value="1"/>
</dbReference>
<gene>
    <name evidence="2" type="ORF">M1K48_08225</name>
</gene>
<proteinExistence type="predicted"/>
<dbReference type="RefSeq" id="WP_249454260.1">
    <property type="nucleotide sequence ID" value="NZ_CP097253.1"/>
</dbReference>
<dbReference type="EMBL" id="CP097253">
    <property type="protein sequence ID" value="UUR06944.1"/>
    <property type="molecule type" value="Genomic_DNA"/>
</dbReference>
<keyword evidence="2" id="KW-0808">Transferase</keyword>
<dbReference type="InterPro" id="IPR016181">
    <property type="entry name" value="Acyl_CoA_acyltransferase"/>
</dbReference>
<evidence type="ECO:0000259" key="1">
    <source>
        <dbReference type="PROSITE" id="PS51186"/>
    </source>
</evidence>
<reference evidence="2 3" key="1">
    <citation type="submission" date="2022-05" db="EMBL/GenBank/DDBJ databases">
        <title>S8-45 Sphingomonas ultraviolaceadurans.</title>
        <authorList>
            <person name="Liu Y."/>
        </authorList>
    </citation>
    <scope>NUCLEOTIDE SEQUENCE [LARGE SCALE GENOMIC DNA]</scope>
    <source>
        <strain evidence="2 3">S8-45</strain>
    </source>
</reference>
<protein>
    <submittedName>
        <fullName evidence="2">GNAT family N-acetyltransferase</fullName>
        <ecNumber evidence="2">2.3.1.-</ecNumber>
    </submittedName>
</protein>
<dbReference type="InterPro" id="IPR000182">
    <property type="entry name" value="GNAT_dom"/>
</dbReference>
<sequence>MTPGARLKAARLIQSALPGYYEAMGLEGADAVVTSEFGASGCELENCDAFIDAGAVLGVLCTYPMTELAERQYRSVQLVARTLSGDQYRSFAANLRDLRSGLPAVEGDGTYLAFIAVAAEAKGSGLANRVMNTAISSAGEGPLLLTVRNDNARAQAFYARHGFAVAAKGERFSLLRRDGNPDGLTATA</sequence>
<dbReference type="Proteomes" id="UP000831921">
    <property type="component" value="Chromosome"/>
</dbReference>
<dbReference type="SUPFAM" id="SSF55729">
    <property type="entry name" value="Acyl-CoA N-acyltransferases (Nat)"/>
    <property type="match status" value="1"/>
</dbReference>
<feature type="domain" description="N-acetyltransferase" evidence="1">
    <location>
        <begin position="32"/>
        <end position="187"/>
    </location>
</feature>
<accession>A0ABY5MSM3</accession>
<evidence type="ECO:0000313" key="2">
    <source>
        <dbReference type="EMBL" id="UUR06944.1"/>
    </source>
</evidence>
<name>A0ABY5MSM3_9SPHN</name>
<keyword evidence="2" id="KW-0012">Acyltransferase</keyword>
<dbReference type="EC" id="2.3.1.-" evidence="2"/>
<dbReference type="GO" id="GO:0016746">
    <property type="term" value="F:acyltransferase activity"/>
    <property type="evidence" value="ECO:0007669"/>
    <property type="project" value="UniProtKB-KW"/>
</dbReference>
<organism evidence="2 3">
    <name type="scientific">Sphingomonas glaciei</name>
    <dbReference type="NCBI Taxonomy" id="2938948"/>
    <lineage>
        <taxon>Bacteria</taxon>
        <taxon>Pseudomonadati</taxon>
        <taxon>Pseudomonadota</taxon>
        <taxon>Alphaproteobacteria</taxon>
        <taxon>Sphingomonadales</taxon>
        <taxon>Sphingomonadaceae</taxon>
        <taxon>Sphingomonas</taxon>
    </lineage>
</organism>